<proteinExistence type="predicted"/>
<feature type="region of interest" description="Disordered" evidence="1">
    <location>
        <begin position="503"/>
        <end position="525"/>
    </location>
</feature>
<evidence type="ECO:0000313" key="2">
    <source>
        <dbReference type="EMBL" id="KAJ3576215.1"/>
    </source>
</evidence>
<gene>
    <name evidence="2" type="ORF">NPX13_g3775</name>
</gene>
<feature type="region of interest" description="Disordered" evidence="1">
    <location>
        <begin position="862"/>
        <end position="896"/>
    </location>
</feature>
<feature type="compositionally biased region" description="Polar residues" evidence="1">
    <location>
        <begin position="91"/>
        <end position="116"/>
    </location>
</feature>
<dbReference type="Proteomes" id="UP001148614">
    <property type="component" value="Unassembled WGS sequence"/>
</dbReference>
<dbReference type="VEuPathDB" id="FungiDB:F4678DRAFT_432509"/>
<sequence>MDRNPPGTGAVLATKPNGRKENAQPFGSRRLPKKGAGNSESKENSTASDTDKGARSIPRPIRSSIHGHRQTESLVENRFTSPSPSIKLDRSATSIGTPSQSRNTRIPRPTSSNFGNESHRRAVSTYLDRSPDNTSDLSSPMRQPMDLKAAFRRAQEQTAAEADSDADNTVDLQQAFDMANAEFDGLQGIDGSPSPAPRSLRRNSRTAIPRSIGATGSGDLNRHLQRFDRNHQLTGIESALDGLFTRSRAAPPSQEAGHPLEKKTSNSWLNNNREHQIPEVEPISARNQRMPEDYGTSVQGPPVGADVPVPSIEYESASDDPHSPDFDPPELSPEKSMNWQLDADFTAGDLQVSQSPRILTGKQNIQSVQTVDESAASRRSNDKLTQIQQREHEAARTRFPEESAVKQMNRKLEEVRARELEASSRRALAASRLDEIRMRNSEPRSESPEVLKDAVEPPLEKISVKPEIGRQRSLNPKLDLDLRGEPIRDTPVMVFRKASDGILADEGRDGAQDNNGQRRPLPRYDSHDLLRRLARATSSSPIPDQQSAEKDKVAPVTERTNIKPLSDTRNLNHPPLPREERGRLRNLEIKNPRDRPTVGFADLIRTNSDDSAAEKRRSTSTSEADPTDRIAAELNLFAPLDNYSEKGSIRAPSPVAPEPADEKTPRPIKVDPLTQPTPRVIGAYVETPATVRVKEEGGCVRSESTSATQNQAINSSPSKRTSNPAVTGRARASKRAGTRSSSLPTTSRRARSSSRRRRPPINTAKPPTVKDDIIAILRANNIDDSTLENLDSILADHEIDDLELKQMVNDSDIKIEDDLDVKISQASGRNPELEVFDRMSKSLQTGLMGIRSAKKGIERLEDKVTHKRTTKDKPDIKDEPDAGPLPQPSVLPQSSVSRDGAASVLITMPKLYHKEPRFRLTTFGIVTICALLWYVLECTFSSLYGGPDYVCTPTIPCDWSRNEPYFPYTMPFMLDEWTTGGKGRALAFKVGDEVGDLLADVSDWVTNTDFTQFDERYMDSWQRKRHRRRLRKHGLVPKWKEPAGYQARYADWQIAKAAREWAQELGLEEDETMGADEIVR</sequence>
<feature type="compositionally biased region" description="Low complexity" evidence="1">
    <location>
        <begin position="738"/>
        <end position="747"/>
    </location>
</feature>
<dbReference type="EMBL" id="JANPWZ010000489">
    <property type="protein sequence ID" value="KAJ3576215.1"/>
    <property type="molecule type" value="Genomic_DNA"/>
</dbReference>
<feature type="compositionally biased region" description="Basic residues" evidence="1">
    <location>
        <begin position="748"/>
        <end position="759"/>
    </location>
</feature>
<reference evidence="2" key="1">
    <citation type="submission" date="2022-07" db="EMBL/GenBank/DDBJ databases">
        <title>Genome Sequence of Xylaria arbuscula.</title>
        <authorList>
            <person name="Buettner E."/>
        </authorList>
    </citation>
    <scope>NUCLEOTIDE SEQUENCE</scope>
    <source>
        <strain evidence="2">VT107</strain>
    </source>
</reference>
<feature type="compositionally biased region" description="Polar residues" evidence="1">
    <location>
        <begin position="72"/>
        <end position="84"/>
    </location>
</feature>
<feature type="region of interest" description="Disordered" evidence="1">
    <location>
        <begin position="537"/>
        <end position="629"/>
    </location>
</feature>
<dbReference type="AlphaFoldDB" id="A0A9W8TPS6"/>
<feature type="compositionally biased region" description="Polar residues" evidence="1">
    <location>
        <begin position="132"/>
        <end position="141"/>
    </location>
</feature>
<comment type="caution">
    <text evidence="2">The sequence shown here is derived from an EMBL/GenBank/DDBJ whole genome shotgun (WGS) entry which is preliminary data.</text>
</comment>
<keyword evidence="3" id="KW-1185">Reference proteome</keyword>
<organism evidence="2 3">
    <name type="scientific">Xylaria arbuscula</name>
    <dbReference type="NCBI Taxonomy" id="114810"/>
    <lineage>
        <taxon>Eukaryota</taxon>
        <taxon>Fungi</taxon>
        <taxon>Dikarya</taxon>
        <taxon>Ascomycota</taxon>
        <taxon>Pezizomycotina</taxon>
        <taxon>Sordariomycetes</taxon>
        <taxon>Xylariomycetidae</taxon>
        <taxon>Xylariales</taxon>
        <taxon>Xylariaceae</taxon>
        <taxon>Xylaria</taxon>
    </lineage>
</organism>
<evidence type="ECO:0000256" key="1">
    <source>
        <dbReference type="SAM" id="MobiDB-lite"/>
    </source>
</evidence>
<feature type="compositionally biased region" description="Basic and acidic residues" evidence="1">
    <location>
        <begin position="389"/>
        <end position="398"/>
    </location>
</feature>
<feature type="region of interest" description="Disordered" evidence="1">
    <location>
        <begin position="645"/>
        <end position="675"/>
    </location>
</feature>
<feature type="compositionally biased region" description="Polar residues" evidence="1">
    <location>
        <begin position="702"/>
        <end position="725"/>
    </location>
</feature>
<accession>A0A9W8TPS6</accession>
<feature type="compositionally biased region" description="Polar residues" evidence="1">
    <location>
        <begin position="537"/>
        <end position="546"/>
    </location>
</feature>
<evidence type="ECO:0000313" key="3">
    <source>
        <dbReference type="Proteomes" id="UP001148614"/>
    </source>
</evidence>
<feature type="region of interest" description="Disordered" evidence="1">
    <location>
        <begin position="1"/>
        <end position="142"/>
    </location>
</feature>
<feature type="compositionally biased region" description="Basic and acidic residues" evidence="1">
    <location>
        <begin position="871"/>
        <end position="880"/>
    </location>
</feature>
<protein>
    <submittedName>
        <fullName evidence="2">Uncharacterized protein</fullName>
    </submittedName>
</protein>
<feature type="region of interest" description="Disordered" evidence="1">
    <location>
        <begin position="371"/>
        <end position="398"/>
    </location>
</feature>
<name>A0A9W8TPS6_9PEZI</name>
<feature type="region of interest" description="Disordered" evidence="1">
    <location>
        <begin position="249"/>
        <end position="335"/>
    </location>
</feature>
<feature type="region of interest" description="Disordered" evidence="1">
    <location>
        <begin position="184"/>
        <end position="221"/>
    </location>
</feature>
<feature type="compositionally biased region" description="Basic and acidic residues" evidence="1">
    <location>
        <begin position="576"/>
        <end position="596"/>
    </location>
</feature>
<feature type="compositionally biased region" description="Basic and acidic residues" evidence="1">
    <location>
        <begin position="660"/>
        <end position="669"/>
    </location>
</feature>
<feature type="region of interest" description="Disordered" evidence="1">
    <location>
        <begin position="696"/>
        <end position="767"/>
    </location>
</feature>